<evidence type="ECO:0000313" key="2">
    <source>
        <dbReference type="EMBL" id="GIH66394.1"/>
    </source>
</evidence>
<reference evidence="2 3" key="1">
    <citation type="submission" date="2021-01" db="EMBL/GenBank/DDBJ databases">
        <title>Whole genome shotgun sequence of Microbispora siamensis NBRC 104113.</title>
        <authorList>
            <person name="Komaki H."/>
            <person name="Tamura T."/>
        </authorList>
    </citation>
    <scope>NUCLEOTIDE SEQUENCE [LARGE SCALE GENOMIC DNA]</scope>
    <source>
        <strain evidence="2 3">NBRC 104113</strain>
    </source>
</reference>
<keyword evidence="3" id="KW-1185">Reference proteome</keyword>
<dbReference type="RefSeq" id="WP_204052239.1">
    <property type="nucleotide sequence ID" value="NZ_BOOF01000053.1"/>
</dbReference>
<proteinExistence type="predicted"/>
<feature type="compositionally biased region" description="Basic and acidic residues" evidence="1">
    <location>
        <begin position="28"/>
        <end position="37"/>
    </location>
</feature>
<evidence type="ECO:0008006" key="4">
    <source>
        <dbReference type="Google" id="ProtNLM"/>
    </source>
</evidence>
<evidence type="ECO:0000313" key="3">
    <source>
        <dbReference type="Proteomes" id="UP000660454"/>
    </source>
</evidence>
<sequence length="51" mass="5472">MDDVRIAADSIGETTVKTRVDSAFAKIGPRDGSDATRHLYRRGPAGEDQAP</sequence>
<dbReference type="Proteomes" id="UP000660454">
    <property type="component" value="Unassembled WGS sequence"/>
</dbReference>
<feature type="region of interest" description="Disordered" evidence="1">
    <location>
        <begin position="27"/>
        <end position="51"/>
    </location>
</feature>
<gene>
    <name evidence="2" type="ORF">Msi02_72110</name>
</gene>
<protein>
    <recommendedName>
        <fullName evidence="4">HTH luxR-type domain-containing protein</fullName>
    </recommendedName>
</protein>
<evidence type="ECO:0000256" key="1">
    <source>
        <dbReference type="SAM" id="MobiDB-lite"/>
    </source>
</evidence>
<comment type="caution">
    <text evidence="2">The sequence shown here is derived from an EMBL/GenBank/DDBJ whole genome shotgun (WGS) entry which is preliminary data.</text>
</comment>
<name>A0ABQ4GYB6_9ACTN</name>
<accession>A0ABQ4GYB6</accession>
<organism evidence="2 3">
    <name type="scientific">Microbispora siamensis</name>
    <dbReference type="NCBI Taxonomy" id="564413"/>
    <lineage>
        <taxon>Bacteria</taxon>
        <taxon>Bacillati</taxon>
        <taxon>Actinomycetota</taxon>
        <taxon>Actinomycetes</taxon>
        <taxon>Streptosporangiales</taxon>
        <taxon>Streptosporangiaceae</taxon>
        <taxon>Microbispora</taxon>
    </lineage>
</organism>
<dbReference type="EMBL" id="BOOF01000053">
    <property type="protein sequence ID" value="GIH66394.1"/>
    <property type="molecule type" value="Genomic_DNA"/>
</dbReference>